<keyword evidence="1" id="KW-0812">Transmembrane</keyword>
<feature type="transmembrane region" description="Helical" evidence="1">
    <location>
        <begin position="12"/>
        <end position="30"/>
    </location>
</feature>
<feature type="transmembrane region" description="Helical" evidence="1">
    <location>
        <begin position="214"/>
        <end position="236"/>
    </location>
</feature>
<dbReference type="EMBL" id="JAGGLB010000005">
    <property type="protein sequence ID" value="MBP1990412.1"/>
    <property type="molecule type" value="Genomic_DNA"/>
</dbReference>
<feature type="transmembrane region" description="Helical" evidence="1">
    <location>
        <begin position="94"/>
        <end position="112"/>
    </location>
</feature>
<feature type="transmembrane region" description="Helical" evidence="1">
    <location>
        <begin position="310"/>
        <end position="333"/>
    </location>
</feature>
<feature type="transmembrane region" description="Helical" evidence="1">
    <location>
        <begin position="345"/>
        <end position="367"/>
    </location>
</feature>
<dbReference type="InterPro" id="IPR025291">
    <property type="entry name" value="DUF4153"/>
</dbReference>
<feature type="transmembrane region" description="Helical" evidence="1">
    <location>
        <begin position="69"/>
        <end position="88"/>
    </location>
</feature>
<feature type="transmembrane region" description="Helical" evidence="1">
    <location>
        <begin position="173"/>
        <end position="194"/>
    </location>
</feature>
<reference evidence="2 3" key="1">
    <citation type="submission" date="2021-03" db="EMBL/GenBank/DDBJ databases">
        <title>Genomic Encyclopedia of Type Strains, Phase IV (KMG-IV): sequencing the most valuable type-strain genomes for metagenomic binning, comparative biology and taxonomic classification.</title>
        <authorList>
            <person name="Goeker M."/>
        </authorList>
    </citation>
    <scope>NUCLEOTIDE SEQUENCE [LARGE SCALE GENOMIC DNA]</scope>
    <source>
        <strain evidence="2 3">DSM 26048</strain>
    </source>
</reference>
<proteinExistence type="predicted"/>
<evidence type="ECO:0000313" key="2">
    <source>
        <dbReference type="EMBL" id="MBP1990412.1"/>
    </source>
</evidence>
<sequence length="501" mass="56619">MRDPAPWQKRYPRMLLLACLFGLLSQYLFVDKAAGISVILFMLGFYCIFFYAVRGRLGGFDKWRGQTAMGWFLFLPIGLLAITYMLFANELFRTLNSFALLILAAAQTMLLTRSSVHTWHGIRFFQDVLHHLIAGPLTKLSAPFSVAGSIAINFSSEKTASTWGYIRKISMGLLLAAPLLLVVIMLLSSADPIFQSWLEKIPTSLEGLSLGSVIYRTGVAILIALYTFCFLWALLFPKEVDAKDTFMEGGTSSPSEKERRFLDPIVASTFLVSVNLVYILFTVIQFSYLFGSTNGLLPANIAYAEYARRGFAELIIAALINLALLLMGLHFVRRAGHSLEMIRKLLLSILVSCTFIMLISAYSRLSLYEEAYGFTQSRLLVHGFMWFLGVLLIIAFVRIWRERFSLSKAYLCTSIVAYVLMNYMNMDHRIASNNIERFNRTGVIDMSYLGKLSTDAAPSLLKLQAKQPEIPGLKEAVEKLQRKAQRDTAWPSWNVSKWRVH</sequence>
<evidence type="ECO:0000256" key="1">
    <source>
        <dbReference type="SAM" id="Phobius"/>
    </source>
</evidence>
<dbReference type="Pfam" id="PF13687">
    <property type="entry name" value="DUF4153"/>
    <property type="match status" value="1"/>
</dbReference>
<dbReference type="Proteomes" id="UP001519287">
    <property type="component" value="Unassembled WGS sequence"/>
</dbReference>
<evidence type="ECO:0008006" key="4">
    <source>
        <dbReference type="Google" id="ProtNLM"/>
    </source>
</evidence>
<keyword evidence="1" id="KW-0472">Membrane</keyword>
<keyword evidence="3" id="KW-1185">Reference proteome</keyword>
<dbReference type="RefSeq" id="WP_209971197.1">
    <property type="nucleotide sequence ID" value="NZ_JAGGLB010000005.1"/>
</dbReference>
<feature type="transmembrane region" description="Helical" evidence="1">
    <location>
        <begin position="265"/>
        <end position="290"/>
    </location>
</feature>
<protein>
    <recommendedName>
        <fullName evidence="4">DUF4173 domain-containing protein</fullName>
    </recommendedName>
</protein>
<feature type="transmembrane region" description="Helical" evidence="1">
    <location>
        <begin position="36"/>
        <end position="57"/>
    </location>
</feature>
<comment type="caution">
    <text evidence="2">The sequence shown here is derived from an EMBL/GenBank/DDBJ whole genome shotgun (WGS) entry which is preliminary data.</text>
</comment>
<feature type="transmembrane region" description="Helical" evidence="1">
    <location>
        <begin position="379"/>
        <end position="397"/>
    </location>
</feature>
<accession>A0ABS4IS60</accession>
<gene>
    <name evidence="2" type="ORF">J2Z66_002018</name>
</gene>
<name>A0ABS4IS60_9BACL</name>
<keyword evidence="1" id="KW-1133">Transmembrane helix</keyword>
<evidence type="ECO:0000313" key="3">
    <source>
        <dbReference type="Proteomes" id="UP001519287"/>
    </source>
</evidence>
<organism evidence="2 3">
    <name type="scientific">Paenibacillus eucommiae</name>
    <dbReference type="NCBI Taxonomy" id="1355755"/>
    <lineage>
        <taxon>Bacteria</taxon>
        <taxon>Bacillati</taxon>
        <taxon>Bacillota</taxon>
        <taxon>Bacilli</taxon>
        <taxon>Bacillales</taxon>
        <taxon>Paenibacillaceae</taxon>
        <taxon>Paenibacillus</taxon>
    </lineage>
</organism>